<reference evidence="1 2" key="1">
    <citation type="journal article" date="2019" name="Int. J. Syst. Evol. Microbiol.">
        <title>Photorhabdus khanii subsp. guanajuatensis subsp. nov., isolated from Heterorhabditis atacamensis, and Photorhabdus luminescens subsp. mexicana subsp. nov., isolated from Heterorhabditis mexicana entomopathogenic nematodes.</title>
        <authorList>
            <person name="Machado R.A.R."/>
            <person name="Bruno P."/>
            <person name="Arce C.C.M."/>
            <person name="Liechti N."/>
            <person name="Kohler A."/>
            <person name="Bernal J."/>
            <person name="Bruggmann R."/>
            <person name="Turlings T.C.J."/>
        </authorList>
    </citation>
    <scope>NUCLEOTIDE SEQUENCE [LARGE SCALE GENOMIC DNA]</scope>
    <source>
        <strain evidence="1 2">MEX47-22</strain>
    </source>
</reference>
<accession>A0A4R4IX91</accession>
<evidence type="ECO:0000313" key="2">
    <source>
        <dbReference type="Proteomes" id="UP000295550"/>
    </source>
</evidence>
<evidence type="ECO:0000313" key="1">
    <source>
        <dbReference type="EMBL" id="TDB45587.1"/>
    </source>
</evidence>
<protein>
    <submittedName>
        <fullName evidence="1">Uncharacterized protein</fullName>
    </submittedName>
</protein>
<sequence length="88" mass="9509">MAAAENVLAVYSDRGRRKFTSFVQPKSGKMTLESRMRSKVSCPVWRGGVRKSAIANGNSLALYSTSRTVLREAAGGSSRGLLTRLMGN</sequence>
<name>A0A4R4IX91_PHOLU</name>
<organism evidence="1 2">
    <name type="scientific">Photorhabdus luminescens subsp. mexicana</name>
    <dbReference type="NCBI Taxonomy" id="2100167"/>
    <lineage>
        <taxon>Bacteria</taxon>
        <taxon>Pseudomonadati</taxon>
        <taxon>Pseudomonadota</taxon>
        <taxon>Gammaproteobacteria</taxon>
        <taxon>Enterobacterales</taxon>
        <taxon>Morganellaceae</taxon>
        <taxon>Photorhabdus</taxon>
    </lineage>
</organism>
<proteinExistence type="predicted"/>
<comment type="caution">
    <text evidence="1">The sequence shown here is derived from an EMBL/GenBank/DDBJ whole genome shotgun (WGS) entry which is preliminary data.</text>
</comment>
<dbReference type="EMBL" id="PUJX01000028">
    <property type="protein sequence ID" value="TDB45587.1"/>
    <property type="molecule type" value="Genomic_DNA"/>
</dbReference>
<dbReference type="RefSeq" id="WP_132347727.1">
    <property type="nucleotide sequence ID" value="NZ_CAWOLF010000028.1"/>
</dbReference>
<gene>
    <name evidence="1" type="ORF">C5468_20355</name>
</gene>
<dbReference type="Proteomes" id="UP000295550">
    <property type="component" value="Unassembled WGS sequence"/>
</dbReference>
<dbReference type="AlphaFoldDB" id="A0A4R4IX91"/>